<keyword evidence="2" id="KW-1185">Reference proteome</keyword>
<sequence length="291" mass="32830">MHIVFHPGVHHTDGDRLMKCLLSNKEGFCKKGVAVPGPSRYRTLFREAFDALKHAPAAPDSRNVLLDAILDEEQAARLILSNVHFFGSARFALGDGQLYPLAGERVAQLRQLLPTGQIEIFMAIRNPASFLPVTFPGITQTELDNRLAGRDPRELRWSETMARIHRAAPDVAITVWCHEDMPLIWAAIITEMAGLPEHEKINGAYDLLSQIISARGMKRFRAHLQQHPNLDIGRERTAIADMLDAYALEDQVEEDLNLSGWNDALVAEMTEIYEHDMIRLRETPNLRMITP</sequence>
<dbReference type="EMBL" id="JAEIJD010000002">
    <property type="protein sequence ID" value="MBI6628814.1"/>
    <property type="molecule type" value="Genomic_DNA"/>
</dbReference>
<accession>A0A934M2H1</accession>
<dbReference type="Proteomes" id="UP000613255">
    <property type="component" value="Unassembled WGS sequence"/>
</dbReference>
<name>A0A934M2H1_9RHOB</name>
<protein>
    <submittedName>
        <fullName evidence="1">Uncharacterized protein</fullName>
    </submittedName>
</protein>
<reference evidence="1" key="1">
    <citation type="submission" date="2020-12" db="EMBL/GenBank/DDBJ databases">
        <title>Pontibaca salina gen. nov., sp. nov., isolated from marine sediment.</title>
        <authorList>
            <person name="Bo J."/>
            <person name="Wang S."/>
            <person name="Song X."/>
            <person name="Du Z."/>
        </authorList>
    </citation>
    <scope>NUCLEOTIDE SEQUENCE</scope>
    <source>
        <strain evidence="1">S1109L</strain>
    </source>
</reference>
<gene>
    <name evidence="1" type="ORF">JAO82_02870</name>
</gene>
<organism evidence="1 2">
    <name type="scientific">Pontibaca salina</name>
    <dbReference type="NCBI Taxonomy" id="2795731"/>
    <lineage>
        <taxon>Bacteria</taxon>
        <taxon>Pseudomonadati</taxon>
        <taxon>Pseudomonadota</taxon>
        <taxon>Alphaproteobacteria</taxon>
        <taxon>Rhodobacterales</taxon>
        <taxon>Roseobacteraceae</taxon>
        <taxon>Pontibaca</taxon>
    </lineage>
</organism>
<dbReference type="RefSeq" id="WP_198684842.1">
    <property type="nucleotide sequence ID" value="NZ_JAEIJD010000002.1"/>
</dbReference>
<evidence type="ECO:0000313" key="1">
    <source>
        <dbReference type="EMBL" id="MBI6628814.1"/>
    </source>
</evidence>
<proteinExistence type="predicted"/>
<dbReference type="AlphaFoldDB" id="A0A934M2H1"/>
<evidence type="ECO:0000313" key="2">
    <source>
        <dbReference type="Proteomes" id="UP000613255"/>
    </source>
</evidence>
<comment type="caution">
    <text evidence="1">The sequence shown here is derived from an EMBL/GenBank/DDBJ whole genome shotgun (WGS) entry which is preliminary data.</text>
</comment>